<dbReference type="RefSeq" id="WP_324697891.1">
    <property type="nucleotide sequence ID" value="NZ_JAYMYJ010000152.1"/>
</dbReference>
<feature type="domain" description="SpoVT-AbrB" evidence="1">
    <location>
        <begin position="6"/>
        <end position="53"/>
    </location>
</feature>
<dbReference type="InterPro" id="IPR037914">
    <property type="entry name" value="SpoVT-AbrB_sf"/>
</dbReference>
<dbReference type="GO" id="GO:0003677">
    <property type="term" value="F:DNA binding"/>
    <property type="evidence" value="ECO:0007669"/>
    <property type="project" value="UniProtKB-KW"/>
</dbReference>
<proteinExistence type="predicted"/>
<dbReference type="SMART" id="SM00966">
    <property type="entry name" value="SpoVT_AbrB"/>
    <property type="match status" value="1"/>
</dbReference>
<evidence type="ECO:0000313" key="3">
    <source>
        <dbReference type="Proteomes" id="UP001308005"/>
    </source>
</evidence>
<protein>
    <submittedName>
        <fullName evidence="2">AbrB/MazE/SpoVT family DNA-binding domain-containing protein</fullName>
    </submittedName>
</protein>
<sequence length="84" mass="9731">MTSMAANVSQGGRIVIPAEIRQKMGIEIGDQVLLDWSEETHELRVFTRKQRLQYARDLVRKYARKEGSIVDELIQERREAATDE</sequence>
<organism evidence="2 3">
    <name type="scientific">Candidatus Thiothrix phosphatis</name>
    <dbReference type="NCBI Taxonomy" id="3112415"/>
    <lineage>
        <taxon>Bacteria</taxon>
        <taxon>Pseudomonadati</taxon>
        <taxon>Pseudomonadota</taxon>
        <taxon>Gammaproteobacteria</taxon>
        <taxon>Thiotrichales</taxon>
        <taxon>Thiotrichaceae</taxon>
        <taxon>Thiothrix</taxon>
    </lineage>
</organism>
<dbReference type="NCBIfam" id="TIGR01439">
    <property type="entry name" value="lp_hng_hel_AbrB"/>
    <property type="match status" value="1"/>
</dbReference>
<dbReference type="Pfam" id="PF04014">
    <property type="entry name" value="MazE_antitoxin"/>
    <property type="match status" value="1"/>
</dbReference>
<reference evidence="3" key="1">
    <citation type="submission" date="2023-07" db="EMBL/GenBank/DDBJ databases">
        <title>The carbon used by Thiothrix.</title>
        <authorList>
            <person name="Chen L."/>
        </authorList>
    </citation>
    <scope>NUCLEOTIDE SEQUENCE [LARGE SCALE GENOMIC DNA]</scope>
</reference>
<dbReference type="EMBL" id="JAYMYJ010000152">
    <property type="protein sequence ID" value="MEB4593158.1"/>
    <property type="molecule type" value="Genomic_DNA"/>
</dbReference>
<keyword evidence="2" id="KW-0238">DNA-binding</keyword>
<reference evidence="2 3" key="2">
    <citation type="submission" date="2024-01" db="EMBL/GenBank/DDBJ databases">
        <authorList>
            <person name="Xie X."/>
        </authorList>
    </citation>
    <scope>NUCLEOTIDE SEQUENCE [LARGE SCALE GENOMIC DNA]</scope>
    <source>
        <strain evidence="2">SCUT-1</strain>
    </source>
</reference>
<gene>
    <name evidence="2" type="ORF">VSS37_19425</name>
</gene>
<name>A0ABU6D272_9GAMM</name>
<dbReference type="InterPro" id="IPR007159">
    <property type="entry name" value="SpoVT-AbrB_dom"/>
</dbReference>
<dbReference type="SUPFAM" id="SSF89447">
    <property type="entry name" value="AbrB/MazE/MraZ-like"/>
    <property type="match status" value="1"/>
</dbReference>
<evidence type="ECO:0000313" key="2">
    <source>
        <dbReference type="EMBL" id="MEB4593158.1"/>
    </source>
</evidence>
<comment type="caution">
    <text evidence="2">The sequence shown here is derived from an EMBL/GenBank/DDBJ whole genome shotgun (WGS) entry which is preliminary data.</text>
</comment>
<dbReference type="Proteomes" id="UP001308005">
    <property type="component" value="Unassembled WGS sequence"/>
</dbReference>
<dbReference type="Gene3D" id="2.10.260.10">
    <property type="match status" value="1"/>
</dbReference>
<keyword evidence="3" id="KW-1185">Reference proteome</keyword>
<accession>A0ABU6D272</accession>
<evidence type="ECO:0000259" key="1">
    <source>
        <dbReference type="SMART" id="SM00966"/>
    </source>
</evidence>